<protein>
    <submittedName>
        <fullName evidence="1">Holin</fullName>
    </submittedName>
</protein>
<evidence type="ECO:0000313" key="2">
    <source>
        <dbReference type="Proteomes" id="UP000262932"/>
    </source>
</evidence>
<name>A0A385DR57_9CAUD</name>
<keyword evidence="2" id="KW-1185">Reference proteome</keyword>
<gene>
    <name evidence="1" type="primary">34</name>
    <name evidence="1" type="ORF">SEA_GIRR_34</name>
</gene>
<dbReference type="RefSeq" id="YP_009957650.1">
    <property type="nucleotide sequence ID" value="NC_051663.1"/>
</dbReference>
<dbReference type="Proteomes" id="UP000262932">
    <property type="component" value="Segment"/>
</dbReference>
<dbReference type="Pfam" id="PF16945">
    <property type="entry name" value="Phage_r1t_holin"/>
    <property type="match status" value="1"/>
</dbReference>
<dbReference type="KEGG" id="vg:60329171"/>
<dbReference type="GeneID" id="60329171"/>
<proteinExistence type="predicted"/>
<sequence length="80" mass="8080">MQAMLTRSFWIDAAERAARTFAQTAIATLGAGAVDLLATDWVSVLSVSGGAAVVSLLMSIGAERRGNPGTASATRAVTAA</sequence>
<dbReference type="InterPro" id="IPR020109">
    <property type="entry name" value="Holin_r1t"/>
</dbReference>
<reference evidence="1 2" key="1">
    <citation type="submission" date="2018-07" db="EMBL/GenBank/DDBJ databases">
        <authorList>
            <person name="Bailey A."/>
            <person name="Bass S."/>
            <person name="Davis M."/>
            <person name="Ertel C."/>
            <person name="Grzech H."/>
            <person name="Heuler J."/>
            <person name="Jenkins M."/>
            <person name="Myrick J."/>
            <person name="Nunez D."/>
            <person name="Nunez D."/>
            <person name="Patel S."/>
            <person name="Prieto F."/>
            <person name="Reid T."/>
            <person name="Saldoriga A."/>
            <person name="Schlosser S."/>
            <person name="Sciandra O."/>
            <person name="Sheppard H."/>
            <person name="Smallin M."/>
            <person name="Strickland D."/>
            <person name="Weber M."/>
            <person name="Pollenz R.S."/>
            <person name="Bollivar D.W."/>
            <person name="Garlena R.A."/>
            <person name="Russell D.A."/>
            <person name="Pope W.H."/>
            <person name="Jacobs-Sera D."/>
            <person name="Hatfull G.F."/>
        </authorList>
    </citation>
    <scope>NUCLEOTIDE SEQUENCE [LARGE SCALE GENOMIC DNA]</scope>
</reference>
<organism evidence="1 2">
    <name type="scientific">Mycobacterium phage Girr</name>
    <dbReference type="NCBI Taxonomy" id="2301565"/>
    <lineage>
        <taxon>Viruses</taxon>
        <taxon>Duplodnaviria</taxon>
        <taxon>Heunggongvirae</taxon>
        <taxon>Uroviricota</taxon>
        <taxon>Caudoviricetes</taxon>
        <taxon>Gracegardnervirinae</taxon>
        <taxon>Cheoctovirus</taxon>
        <taxon>Cheoctovirus girr</taxon>
    </lineage>
</organism>
<evidence type="ECO:0000313" key="1">
    <source>
        <dbReference type="EMBL" id="AXQ60985.1"/>
    </source>
</evidence>
<accession>A0A385DR57</accession>
<dbReference type="EMBL" id="MH669003">
    <property type="protein sequence ID" value="AXQ60985.1"/>
    <property type="molecule type" value="Genomic_DNA"/>
</dbReference>